<gene>
    <name evidence="2" type="ordered locus">Plabr_0179</name>
</gene>
<keyword evidence="3" id="KW-1185">Reference proteome</keyword>
<evidence type="ECO:0000259" key="1">
    <source>
        <dbReference type="Pfam" id="PF04326"/>
    </source>
</evidence>
<proteinExistence type="predicted"/>
<protein>
    <submittedName>
        <fullName evidence="2">AAA-4 family protein</fullName>
    </submittedName>
</protein>
<feature type="domain" description="Schlafen AlbA-2" evidence="1">
    <location>
        <begin position="17"/>
        <end position="150"/>
    </location>
</feature>
<dbReference type="InterPro" id="IPR038461">
    <property type="entry name" value="Schlafen_AlbA_2_dom_sf"/>
</dbReference>
<dbReference type="OrthoDB" id="3078165at2"/>
<dbReference type="RefSeq" id="WP_013626553.1">
    <property type="nucleotide sequence ID" value="NC_015174.1"/>
</dbReference>
<accession>F0SNH5</accession>
<organism evidence="2 3">
    <name type="scientific">Rubinisphaera brasiliensis (strain ATCC 49424 / DSM 5305 / JCM 21570 / IAM 15109 / NBRC 103401 / IFAM 1448)</name>
    <name type="common">Planctomyces brasiliensis</name>
    <dbReference type="NCBI Taxonomy" id="756272"/>
    <lineage>
        <taxon>Bacteria</taxon>
        <taxon>Pseudomonadati</taxon>
        <taxon>Planctomycetota</taxon>
        <taxon>Planctomycetia</taxon>
        <taxon>Planctomycetales</taxon>
        <taxon>Planctomycetaceae</taxon>
        <taxon>Rubinisphaera</taxon>
    </lineage>
</organism>
<dbReference type="AlphaFoldDB" id="F0SNH5"/>
<dbReference type="Pfam" id="PF04326">
    <property type="entry name" value="SLFN_AlbA_2"/>
    <property type="match status" value="1"/>
</dbReference>
<dbReference type="eggNOG" id="COG2865">
    <property type="taxonomic scope" value="Bacteria"/>
</dbReference>
<reference evidence="3" key="1">
    <citation type="submission" date="2011-02" db="EMBL/GenBank/DDBJ databases">
        <title>The complete genome of Planctomyces brasiliensis DSM 5305.</title>
        <authorList>
            <person name="Lucas S."/>
            <person name="Copeland A."/>
            <person name="Lapidus A."/>
            <person name="Bruce D."/>
            <person name="Goodwin L."/>
            <person name="Pitluck S."/>
            <person name="Kyrpides N."/>
            <person name="Mavromatis K."/>
            <person name="Pagani I."/>
            <person name="Ivanova N."/>
            <person name="Ovchinnikova G."/>
            <person name="Lu M."/>
            <person name="Detter J.C."/>
            <person name="Han C."/>
            <person name="Land M."/>
            <person name="Hauser L."/>
            <person name="Markowitz V."/>
            <person name="Cheng J.-F."/>
            <person name="Hugenholtz P."/>
            <person name="Woyke T."/>
            <person name="Wu D."/>
            <person name="Tindall B."/>
            <person name="Pomrenke H.G."/>
            <person name="Brambilla E."/>
            <person name="Klenk H.-P."/>
            <person name="Eisen J.A."/>
        </authorList>
    </citation>
    <scope>NUCLEOTIDE SEQUENCE [LARGE SCALE GENOMIC DNA]</scope>
    <source>
        <strain evidence="3">ATCC 49424 / DSM 5305 / JCM 21570 / NBRC 103401 / IFAM 1448</strain>
    </source>
</reference>
<evidence type="ECO:0000313" key="3">
    <source>
        <dbReference type="Proteomes" id="UP000006860"/>
    </source>
</evidence>
<dbReference type="HOGENOM" id="CLU_601133_0_0_0"/>
<dbReference type="Gene3D" id="3.30.950.30">
    <property type="entry name" value="Schlafen, AAA domain"/>
    <property type="match status" value="1"/>
</dbReference>
<dbReference type="InterPro" id="IPR007421">
    <property type="entry name" value="Schlafen_AlbA_2_dom"/>
</dbReference>
<dbReference type="STRING" id="756272.Plabr_0179"/>
<sequence length="457" mass="51038">MAFDLPDISELLESPRESLGVELKQWIDPSTKEGKAKIAKGCIALRNNNGGILIVGVRNDGLPDSANTPDDIPKMFHEDVIQAIIAKHSSDPFEVSITHRKHRQNDYVIISVPSGVKTPVVCKSGIELENSTPILKSETVYVRTISSNNTVSSSEPRLRDWDTLVSICFDNREADIGAFIRRHLSGISADEFCEGVWKNVLQPATLAPEDMSTEFLSQGFNRYSHHGNGDSKIGTREASLVIVCEEYEPPDLSRELLWRLGAAAPRHTGWPPWVGLMHVNSEESNANVIEEGWETSFGSNGNCYNFWRIGPGACFYQLRGLEDDFRKFNAVPKPEAYIDFLLQISRTAEILSTSLSFAQTMGFPTDRSTLAIAMRWRNLEGRELASWVEPGRDLYRRVSASQNEITTTITLPADTAPQSLTPYVEKLVNPLFNLFKGTKIDTNVIEPIVLQTIRTRV</sequence>
<dbReference type="KEGG" id="pbs:Plabr_0179"/>
<name>F0SNH5_RUBBR</name>
<evidence type="ECO:0000313" key="2">
    <source>
        <dbReference type="EMBL" id="ADY57809.1"/>
    </source>
</evidence>
<dbReference type="Proteomes" id="UP000006860">
    <property type="component" value="Chromosome"/>
</dbReference>
<dbReference type="EMBL" id="CP002546">
    <property type="protein sequence ID" value="ADY57809.1"/>
    <property type="molecule type" value="Genomic_DNA"/>
</dbReference>